<protein>
    <submittedName>
        <fullName evidence="2">Uncharacterized protein</fullName>
    </submittedName>
</protein>
<evidence type="ECO:0000313" key="2">
    <source>
        <dbReference type="EMBL" id="KAL2715857.1"/>
    </source>
</evidence>
<evidence type="ECO:0000313" key="3">
    <source>
        <dbReference type="Proteomes" id="UP001607302"/>
    </source>
</evidence>
<evidence type="ECO:0000256" key="1">
    <source>
        <dbReference type="SAM" id="Phobius"/>
    </source>
</evidence>
<dbReference type="Proteomes" id="UP001607302">
    <property type="component" value="Unassembled WGS sequence"/>
</dbReference>
<gene>
    <name evidence="2" type="ORF">V1478_013533</name>
</gene>
<name>A0ABD2A5S1_VESSQ</name>
<keyword evidence="3" id="KW-1185">Reference proteome</keyword>
<proteinExistence type="predicted"/>
<feature type="transmembrane region" description="Helical" evidence="1">
    <location>
        <begin position="53"/>
        <end position="74"/>
    </location>
</feature>
<accession>A0ABD2A5S1</accession>
<dbReference type="AlphaFoldDB" id="A0ABD2A5S1"/>
<keyword evidence="1" id="KW-1133">Transmembrane helix</keyword>
<keyword evidence="1" id="KW-0472">Membrane</keyword>
<sequence length="136" mass="16570">MQVIDPGYKLVQIIIHINYGINNIRIGEWIDEFNKDHYNNHWKTEREIASSKIHAWLLNVFGVNCFFLLFWRILFPLSSQKRDKERDLLRLLLHDKETAGMRRERTKVSRYETTFSRVQRWKRQRIPNSDRLTGRQ</sequence>
<comment type="caution">
    <text evidence="2">The sequence shown here is derived from an EMBL/GenBank/DDBJ whole genome shotgun (WGS) entry which is preliminary data.</text>
</comment>
<dbReference type="EMBL" id="JAUDFV010000154">
    <property type="protein sequence ID" value="KAL2715857.1"/>
    <property type="molecule type" value="Genomic_DNA"/>
</dbReference>
<organism evidence="2 3">
    <name type="scientific">Vespula squamosa</name>
    <name type="common">Southern yellow jacket</name>
    <name type="synonym">Wasp</name>
    <dbReference type="NCBI Taxonomy" id="30214"/>
    <lineage>
        <taxon>Eukaryota</taxon>
        <taxon>Metazoa</taxon>
        <taxon>Ecdysozoa</taxon>
        <taxon>Arthropoda</taxon>
        <taxon>Hexapoda</taxon>
        <taxon>Insecta</taxon>
        <taxon>Pterygota</taxon>
        <taxon>Neoptera</taxon>
        <taxon>Endopterygota</taxon>
        <taxon>Hymenoptera</taxon>
        <taxon>Apocrita</taxon>
        <taxon>Aculeata</taxon>
        <taxon>Vespoidea</taxon>
        <taxon>Vespidae</taxon>
        <taxon>Vespinae</taxon>
        <taxon>Vespula</taxon>
    </lineage>
</organism>
<keyword evidence="1" id="KW-0812">Transmembrane</keyword>
<reference evidence="2 3" key="1">
    <citation type="journal article" date="2024" name="Ann. Entomol. Soc. Am.">
        <title>Genomic analyses of the southern and eastern yellowjacket wasps (Hymenoptera: Vespidae) reveal evolutionary signatures of social life.</title>
        <authorList>
            <person name="Catto M.A."/>
            <person name="Caine P.B."/>
            <person name="Orr S.E."/>
            <person name="Hunt B.G."/>
            <person name="Goodisman M.A.D."/>
        </authorList>
    </citation>
    <scope>NUCLEOTIDE SEQUENCE [LARGE SCALE GENOMIC DNA]</scope>
    <source>
        <strain evidence="2">233</strain>
        <tissue evidence="2">Head and thorax</tissue>
    </source>
</reference>